<feature type="binding site" evidence="9">
    <location>
        <begin position="82"/>
        <end position="83"/>
    </location>
    <ligand>
        <name>S-adenosyl-L-methionine</name>
        <dbReference type="ChEBI" id="CHEBI:59789"/>
    </ligand>
</feature>
<evidence type="ECO:0000313" key="11">
    <source>
        <dbReference type="EMBL" id="CAD2216500.1"/>
    </source>
</evidence>
<comment type="pathway">
    <text evidence="9">tRNA modification; N(7)-methylguanine-tRNA biosynthesis.</text>
</comment>
<evidence type="ECO:0000313" key="12">
    <source>
        <dbReference type="Proteomes" id="UP000515908"/>
    </source>
</evidence>
<evidence type="ECO:0000256" key="7">
    <source>
        <dbReference type="ARBA" id="ARBA00022884"/>
    </source>
</evidence>
<feature type="active site" evidence="9">
    <location>
        <position position="140"/>
    </location>
</feature>
<evidence type="ECO:0000256" key="1">
    <source>
        <dbReference type="ARBA" id="ARBA00000142"/>
    </source>
</evidence>
<keyword evidence="6 9" id="KW-0819">tRNA processing</keyword>
<dbReference type="InterPro" id="IPR025763">
    <property type="entry name" value="Trm8_euk"/>
</dbReference>
<dbReference type="Pfam" id="PF02390">
    <property type="entry name" value="Methyltransf_4"/>
    <property type="match status" value="1"/>
</dbReference>
<keyword evidence="4 9" id="KW-0808">Transferase</keyword>
<dbReference type="EMBL" id="LR877151">
    <property type="protein sequence ID" value="CAD2216500.1"/>
    <property type="molecule type" value="Genomic_DNA"/>
</dbReference>
<comment type="function">
    <text evidence="9">Catalyzes the formation of N(7)-methylguanine at position 46 (m7G46) in tRNA.</text>
</comment>
<gene>
    <name evidence="11" type="ORF">ADEAN_000396200</name>
</gene>
<comment type="subcellular location">
    <subcellularLocation>
        <location evidence="9">Nucleus</location>
    </subcellularLocation>
</comment>
<dbReference type="HAMAP" id="MF_03055">
    <property type="entry name" value="tRNA_methyltr_TrmB_euk"/>
    <property type="match status" value="1"/>
</dbReference>
<dbReference type="InterPro" id="IPR003358">
    <property type="entry name" value="tRNA_(Gua-N-7)_MeTrfase_Trmb"/>
</dbReference>
<dbReference type="GO" id="GO:0005634">
    <property type="term" value="C:nucleus"/>
    <property type="evidence" value="ECO:0007669"/>
    <property type="project" value="UniProtKB-SubCell"/>
</dbReference>
<keyword evidence="3 9" id="KW-0489">Methyltransferase</keyword>
<evidence type="ECO:0000256" key="10">
    <source>
        <dbReference type="SAM" id="MobiDB-lite"/>
    </source>
</evidence>
<dbReference type="UniPathway" id="UPA00989"/>
<dbReference type="Gene3D" id="3.40.50.150">
    <property type="entry name" value="Vaccinia Virus protein VP39"/>
    <property type="match status" value="1"/>
</dbReference>
<dbReference type="OrthoDB" id="47276at2759"/>
<evidence type="ECO:0000256" key="6">
    <source>
        <dbReference type="ARBA" id="ARBA00022694"/>
    </source>
</evidence>
<evidence type="ECO:0000256" key="3">
    <source>
        <dbReference type="ARBA" id="ARBA00022603"/>
    </source>
</evidence>
<keyword evidence="5 9" id="KW-0949">S-adenosyl-L-methionine</keyword>
<dbReference type="InterPro" id="IPR029063">
    <property type="entry name" value="SAM-dependent_MTases_sf"/>
</dbReference>
<evidence type="ECO:0000256" key="5">
    <source>
        <dbReference type="ARBA" id="ARBA00022691"/>
    </source>
</evidence>
<accession>S9VRK3</accession>
<feature type="region of interest" description="Disordered" evidence="10">
    <location>
        <begin position="1"/>
        <end position="31"/>
    </location>
</feature>
<feature type="binding site" evidence="9">
    <location>
        <position position="137"/>
    </location>
    <ligand>
        <name>S-adenosyl-L-methionine</name>
        <dbReference type="ChEBI" id="CHEBI:59789"/>
    </ligand>
</feature>
<feature type="binding site" evidence="9">
    <location>
        <begin position="219"/>
        <end position="221"/>
    </location>
    <ligand>
        <name>S-adenosyl-L-methionine</name>
        <dbReference type="ChEBI" id="CHEBI:59789"/>
    </ligand>
</feature>
<comment type="catalytic activity">
    <reaction evidence="1 9">
        <text>guanosine(46) in tRNA + S-adenosyl-L-methionine = N(7)-methylguanosine(46) in tRNA + S-adenosyl-L-homocysteine</text>
        <dbReference type="Rhea" id="RHEA:42708"/>
        <dbReference type="Rhea" id="RHEA-COMP:10188"/>
        <dbReference type="Rhea" id="RHEA-COMP:10189"/>
        <dbReference type="ChEBI" id="CHEBI:57856"/>
        <dbReference type="ChEBI" id="CHEBI:59789"/>
        <dbReference type="ChEBI" id="CHEBI:74269"/>
        <dbReference type="ChEBI" id="CHEBI:74480"/>
        <dbReference type="EC" id="2.1.1.33"/>
    </reaction>
</comment>
<dbReference type="CDD" id="cd02440">
    <property type="entry name" value="AdoMet_MTases"/>
    <property type="match status" value="1"/>
</dbReference>
<dbReference type="PANTHER" id="PTHR23417:SF16">
    <property type="entry name" value="TRNA (GUANINE-N(7)-)-METHYLTRANSFERASE"/>
    <property type="match status" value="1"/>
</dbReference>
<dbReference type="GO" id="GO:0008176">
    <property type="term" value="F:tRNA (guanine(46)-N7)-methyltransferase activity"/>
    <property type="evidence" value="ECO:0007669"/>
    <property type="project" value="UniProtKB-UniRule"/>
</dbReference>
<evidence type="ECO:0000256" key="9">
    <source>
        <dbReference type="HAMAP-Rule" id="MF_03055"/>
    </source>
</evidence>
<keyword evidence="8 9" id="KW-0539">Nucleus</keyword>
<dbReference type="SUPFAM" id="SSF53335">
    <property type="entry name" value="S-adenosyl-L-methionine-dependent methyltransferases"/>
    <property type="match status" value="1"/>
</dbReference>
<evidence type="ECO:0000256" key="2">
    <source>
        <dbReference type="ARBA" id="ARBA00022555"/>
    </source>
</evidence>
<protein>
    <recommendedName>
        <fullName evidence="9">tRNA (guanine-N(7)-)-methyltransferase</fullName>
        <ecNumber evidence="9">2.1.1.33</ecNumber>
    </recommendedName>
    <alternativeName>
        <fullName evidence="9">tRNA (guanine(46)-N(7))-methyltransferase</fullName>
    </alternativeName>
    <alternativeName>
        <fullName evidence="9">tRNA(m7G46)-methyltransferase</fullName>
    </alternativeName>
</protein>
<keyword evidence="2 9" id="KW-0820">tRNA-binding</keyword>
<keyword evidence="7 9" id="KW-0694">RNA-binding</keyword>
<proteinExistence type="inferred from homology"/>
<dbReference type="AlphaFoldDB" id="S9VRK3"/>
<dbReference type="PROSITE" id="PS51625">
    <property type="entry name" value="SAM_MT_TRMB"/>
    <property type="match status" value="1"/>
</dbReference>
<comment type="similarity">
    <text evidence="9">Belongs to the class I-like SAM-binding methyltransferase superfamily. TrmB family.</text>
</comment>
<sequence length="240" mass="28029">MADNPASRWTRLPIRTRPHRNPLAENDDDHPECPDDFQCRMRDKFPKFADPQVEILDVGCAFGGMLFALAPLFPNTCMLGLEIRPKVVSFAQEKTVALRKENETTGKYQNVWFEQLNVMKYGSSCFRKSQLQRIFFCYPDPHWKRKNIRRRIISPGLVHEYAYWLASGGFLYTVSDVEELEKWMVKCLDDSPLFRRLTDAEIYSSQEHQQVVQIAKNTSEDAQRTERKGLTKHFAVHVRV</sequence>
<dbReference type="GO" id="GO:0043527">
    <property type="term" value="C:tRNA methyltransferase complex"/>
    <property type="evidence" value="ECO:0007669"/>
    <property type="project" value="TreeGrafter"/>
</dbReference>
<dbReference type="GO" id="GO:0000049">
    <property type="term" value="F:tRNA binding"/>
    <property type="evidence" value="ECO:0007669"/>
    <property type="project" value="UniProtKB-UniRule"/>
</dbReference>
<name>S9VRK3_9TRYP</name>
<evidence type="ECO:0000256" key="4">
    <source>
        <dbReference type="ARBA" id="ARBA00022679"/>
    </source>
</evidence>
<dbReference type="PANTHER" id="PTHR23417">
    <property type="entry name" value="3-DEOXY-D-MANNO-OCTULOSONIC-ACID TRANSFERASE/TRNA GUANINE-N 7 - -METHYLTRANSFERASE"/>
    <property type="match status" value="1"/>
</dbReference>
<reference evidence="11 12" key="1">
    <citation type="submission" date="2020-08" db="EMBL/GenBank/DDBJ databases">
        <authorList>
            <person name="Newling K."/>
            <person name="Davey J."/>
            <person name="Forrester S."/>
        </authorList>
    </citation>
    <scope>NUCLEOTIDE SEQUENCE [LARGE SCALE GENOMIC DNA]</scope>
    <source>
        <strain evidence="12">Crithidia deanei Carvalho (ATCC PRA-265)</strain>
    </source>
</reference>
<dbReference type="Proteomes" id="UP000515908">
    <property type="component" value="Chromosome 07"/>
</dbReference>
<keyword evidence="12" id="KW-1185">Reference proteome</keyword>
<dbReference type="EC" id="2.1.1.33" evidence="9"/>
<evidence type="ECO:0000256" key="8">
    <source>
        <dbReference type="ARBA" id="ARBA00023242"/>
    </source>
</evidence>
<dbReference type="FunFam" id="3.40.50.150:FF:000372">
    <property type="entry name" value="tRNA (guanine-N(7)-)-methyltransferase"/>
    <property type="match status" value="1"/>
</dbReference>
<dbReference type="VEuPathDB" id="TriTrypDB:ADEAN_000396200"/>
<feature type="binding site" evidence="9">
    <location>
        <begin position="117"/>
        <end position="118"/>
    </location>
    <ligand>
        <name>S-adenosyl-L-methionine</name>
        <dbReference type="ChEBI" id="CHEBI:59789"/>
    </ligand>
</feature>
<organism evidence="11 12">
    <name type="scientific">Angomonas deanei</name>
    <dbReference type="NCBI Taxonomy" id="59799"/>
    <lineage>
        <taxon>Eukaryota</taxon>
        <taxon>Discoba</taxon>
        <taxon>Euglenozoa</taxon>
        <taxon>Kinetoplastea</taxon>
        <taxon>Metakinetoplastina</taxon>
        <taxon>Trypanosomatida</taxon>
        <taxon>Trypanosomatidae</taxon>
        <taxon>Strigomonadinae</taxon>
        <taxon>Angomonas</taxon>
    </lineage>
</organism>
<feature type="binding site" evidence="9">
    <location>
        <position position="59"/>
    </location>
    <ligand>
        <name>S-adenosyl-L-methionine</name>
        <dbReference type="ChEBI" id="CHEBI:59789"/>
    </ligand>
</feature>